<dbReference type="Pfam" id="PF00151">
    <property type="entry name" value="Lipase"/>
    <property type="match status" value="1"/>
</dbReference>
<dbReference type="OrthoDB" id="199913at2759"/>
<dbReference type="InterPro" id="IPR029058">
    <property type="entry name" value="AB_hydrolase_fold"/>
</dbReference>
<organism evidence="8 9">
    <name type="scientific">Drosophila guanche</name>
    <name type="common">Fruit fly</name>
    <dbReference type="NCBI Taxonomy" id="7266"/>
    <lineage>
        <taxon>Eukaryota</taxon>
        <taxon>Metazoa</taxon>
        <taxon>Ecdysozoa</taxon>
        <taxon>Arthropoda</taxon>
        <taxon>Hexapoda</taxon>
        <taxon>Insecta</taxon>
        <taxon>Pterygota</taxon>
        <taxon>Neoptera</taxon>
        <taxon>Endopterygota</taxon>
        <taxon>Diptera</taxon>
        <taxon>Brachycera</taxon>
        <taxon>Muscomorpha</taxon>
        <taxon>Ephydroidea</taxon>
        <taxon>Drosophilidae</taxon>
        <taxon>Drosophila</taxon>
        <taxon>Sophophora</taxon>
    </lineage>
</organism>
<dbReference type="GO" id="GO:0017171">
    <property type="term" value="F:serine hydrolase activity"/>
    <property type="evidence" value="ECO:0007669"/>
    <property type="project" value="TreeGrafter"/>
</dbReference>
<dbReference type="PRINTS" id="PR00825">
    <property type="entry name" value="DOLALLERGEN"/>
</dbReference>
<evidence type="ECO:0000256" key="4">
    <source>
        <dbReference type="ARBA" id="ARBA00022729"/>
    </source>
</evidence>
<evidence type="ECO:0000256" key="3">
    <source>
        <dbReference type="ARBA" id="ARBA00022525"/>
    </source>
</evidence>
<dbReference type="PANTHER" id="PTHR11610:SF149">
    <property type="entry name" value="FI01450P-RELATED"/>
    <property type="match status" value="1"/>
</dbReference>
<accession>A0A3B0J6X8</accession>
<comment type="subcellular location">
    <subcellularLocation>
        <location evidence="1">Secreted</location>
    </subcellularLocation>
</comment>
<dbReference type="PRINTS" id="PR00821">
    <property type="entry name" value="TAGLIPASE"/>
</dbReference>
<feature type="domain" description="Lipase" evidence="7">
    <location>
        <begin position="88"/>
        <end position="347"/>
    </location>
</feature>
<keyword evidence="4 6" id="KW-0732">Signal</keyword>
<dbReference type="GO" id="GO:0005615">
    <property type="term" value="C:extracellular space"/>
    <property type="evidence" value="ECO:0007669"/>
    <property type="project" value="TreeGrafter"/>
</dbReference>
<feature type="chain" id="PRO_5017430719" evidence="6">
    <location>
        <begin position="23"/>
        <end position="383"/>
    </location>
</feature>
<reference evidence="9" key="1">
    <citation type="submission" date="2018-01" db="EMBL/GenBank/DDBJ databases">
        <authorList>
            <person name="Alioto T."/>
            <person name="Alioto T."/>
        </authorList>
    </citation>
    <scope>NUCLEOTIDE SEQUENCE [LARGE SCALE GENOMIC DNA]</scope>
</reference>
<dbReference type="PANTHER" id="PTHR11610">
    <property type="entry name" value="LIPASE"/>
    <property type="match status" value="1"/>
</dbReference>
<dbReference type="EMBL" id="OUUW01000003">
    <property type="protein sequence ID" value="SPP77954.1"/>
    <property type="molecule type" value="Genomic_DNA"/>
</dbReference>
<dbReference type="Gene3D" id="3.40.50.1820">
    <property type="entry name" value="alpha/beta hydrolase"/>
    <property type="match status" value="1"/>
</dbReference>
<evidence type="ECO:0000313" key="9">
    <source>
        <dbReference type="Proteomes" id="UP000268350"/>
    </source>
</evidence>
<protein>
    <submittedName>
        <fullName evidence="8">Blast:Vitellogenin-1</fullName>
    </submittedName>
</protein>
<feature type="signal peptide" evidence="6">
    <location>
        <begin position="1"/>
        <end position="22"/>
    </location>
</feature>
<evidence type="ECO:0000259" key="7">
    <source>
        <dbReference type="Pfam" id="PF00151"/>
    </source>
</evidence>
<dbReference type="GO" id="GO:0016298">
    <property type="term" value="F:lipase activity"/>
    <property type="evidence" value="ECO:0007669"/>
    <property type="project" value="InterPro"/>
</dbReference>
<proteinExistence type="inferred from homology"/>
<keyword evidence="3" id="KW-0964">Secreted</keyword>
<dbReference type="AlphaFoldDB" id="A0A3B0J6X8"/>
<keyword evidence="9" id="KW-1185">Reference proteome</keyword>
<comment type="similarity">
    <text evidence="2 5">Belongs to the AB hydrolase superfamily. Lipase family.</text>
</comment>
<evidence type="ECO:0000313" key="8">
    <source>
        <dbReference type="EMBL" id="SPP77954.1"/>
    </source>
</evidence>
<dbReference type="InterPro" id="IPR002334">
    <property type="entry name" value="Allerg_PlipaseA1"/>
</dbReference>
<dbReference type="STRING" id="7266.A0A3B0J6X8"/>
<dbReference type="Proteomes" id="UP000268350">
    <property type="component" value="Unassembled WGS sequence"/>
</dbReference>
<evidence type="ECO:0000256" key="2">
    <source>
        <dbReference type="ARBA" id="ARBA00010701"/>
    </source>
</evidence>
<dbReference type="SUPFAM" id="SSF53474">
    <property type="entry name" value="alpha/beta-Hydrolases"/>
    <property type="match status" value="1"/>
</dbReference>
<dbReference type="GO" id="GO:0016042">
    <property type="term" value="P:lipid catabolic process"/>
    <property type="evidence" value="ECO:0007669"/>
    <property type="project" value="TreeGrafter"/>
</dbReference>
<dbReference type="OMA" id="IPDMSRM"/>
<evidence type="ECO:0000256" key="6">
    <source>
        <dbReference type="SAM" id="SignalP"/>
    </source>
</evidence>
<evidence type="ECO:0000256" key="1">
    <source>
        <dbReference type="ARBA" id="ARBA00004613"/>
    </source>
</evidence>
<sequence length="383" mass="41628">MTPFIPLIFLLALGLAVAPSSGDQGAELGGSETLKILGLGESLEQLQDKLKQAVIGQPLSITFAVLSQICSKIVDLGLVRPKTIPDMSRMNFLLRTDECHNVSIPLTEAERLWEAPGFYQDRPTVIFITGWRSTISESNSAPVAKAYNCRNDTNFVLLDAANFIDTLYSWSALNTDAIGEYVAKALLKLNRNYVVENVYVVGHSLGAQIAGSTGRHFRQLSGGATLARVTGLDPANPCFYDGNDLEGVRSGDARFVDIIHSNPGILGTAKVVGDADFFVEGLFAFKSGCEGLNDISCSHNRAVEYFAETVFRTNTNNFLGKRCDRYANLWFRRSCSDTRTVMGYDASASDLGIFYVDANAEEPFGQNANKNSFTSSNSQCGAC</sequence>
<dbReference type="InterPro" id="IPR000734">
    <property type="entry name" value="TAG_lipase"/>
</dbReference>
<name>A0A3B0J6X8_DROGU</name>
<gene>
    <name evidence="8" type="ORF">DGUA_6G010516</name>
</gene>
<dbReference type="InterPro" id="IPR013818">
    <property type="entry name" value="Lipase"/>
</dbReference>
<evidence type="ECO:0000256" key="5">
    <source>
        <dbReference type="RuleBase" id="RU004262"/>
    </source>
</evidence>